<comment type="caution">
    <text evidence="1">The sequence shown here is derived from an EMBL/GenBank/DDBJ whole genome shotgun (WGS) entry which is preliminary data.</text>
</comment>
<gene>
    <name evidence="1" type="ORF">PORY_001378</name>
</gene>
<dbReference type="EMBL" id="JABTEG010000004">
    <property type="protein sequence ID" value="KAG4305208.1"/>
    <property type="molecule type" value="Genomic_DNA"/>
</dbReference>
<evidence type="ECO:0000313" key="2">
    <source>
        <dbReference type="Proteomes" id="UP000768646"/>
    </source>
</evidence>
<accession>A0ACB7CE21</accession>
<dbReference type="Proteomes" id="UP000768646">
    <property type="component" value="Unassembled WGS sequence"/>
</dbReference>
<name>A0ACB7CE21_9ASCO</name>
<organism evidence="1 2">
    <name type="scientific">Pneumocystis oryctolagi</name>
    <dbReference type="NCBI Taxonomy" id="42067"/>
    <lineage>
        <taxon>Eukaryota</taxon>
        <taxon>Fungi</taxon>
        <taxon>Dikarya</taxon>
        <taxon>Ascomycota</taxon>
        <taxon>Taphrinomycotina</taxon>
        <taxon>Pneumocystomycetes</taxon>
        <taxon>Pneumocystaceae</taxon>
        <taxon>Pneumocystis</taxon>
    </lineage>
</organism>
<proteinExistence type="predicted"/>
<keyword evidence="2" id="KW-1185">Reference proteome</keyword>
<evidence type="ECO:0000313" key="1">
    <source>
        <dbReference type="EMBL" id="KAG4305208.1"/>
    </source>
</evidence>
<protein>
    <submittedName>
        <fullName evidence="1">Uncharacterized protein</fullName>
    </submittedName>
</protein>
<sequence>MHNEELLFLKKTKVNVLNCISTIEFAFLSLYIRLVHTCHYTKDQREIQWGYELMKKKHTFFLPKNPLVLCHGLLGFNKIEIGRSKYFNLSPFIVFHYWRGIKEILEANGIEVFITSVPMMGTVEERSYILHKQIEERYKGKKINLIAHSMGGLDCRYLISKINPKEYKIKSLTTIATPHRGTCFADYCLESVNALNISKMHTLFTLMGLRTRVIEELTTTYMEKTFNTSVIDDPDVMYFSFGAFFVPSFLNIFRISWSQIVINKINKIEGMNDGLVSVKSSIWGNYKGTLKNASHFNVINWVGPYKYLKELYDENSTFNALSFYSSLANMIAMENL</sequence>
<reference evidence="1 2" key="1">
    <citation type="journal article" date="2021" name="Commun. Biol.">
        <title>Genomic insights into the host specific adaptation of the Pneumocystis genus.</title>
        <authorList>
            <person name="Cisse O.H."/>
            <person name="Ma L."/>
            <person name="Dekker J.P."/>
            <person name="Khil P.P."/>
            <person name="Youn J.-H."/>
            <person name="Brenchley J.M."/>
            <person name="Blair R."/>
            <person name="Pahar B."/>
            <person name="Chabe M."/>
            <person name="Van Rompay K.K.A."/>
            <person name="Keesler R."/>
            <person name="Sukura A."/>
            <person name="Hirsch V."/>
            <person name="Kutty G."/>
            <person name="Liu Y."/>
            <person name="Peng L."/>
            <person name="Chen J."/>
            <person name="Song J."/>
            <person name="Weissenbacher-Lang C."/>
            <person name="Xu J."/>
            <person name="Upham N.S."/>
            <person name="Stajich J.E."/>
            <person name="Cuomo C.A."/>
            <person name="Cushion M.T."/>
            <person name="Kovacs J.A."/>
        </authorList>
    </citation>
    <scope>NUCLEOTIDE SEQUENCE [LARGE SCALE GENOMIC DNA]</scope>
    <source>
        <strain evidence="1 2">RABM</strain>
    </source>
</reference>